<reference evidence="1 2" key="1">
    <citation type="submission" date="2023-08" db="EMBL/GenBank/DDBJ databases">
        <title>Genomic and mutational analysis of Pseudomonas syringae pv. tagetis EB037 pathogenicity on sunflower.</title>
        <authorList>
            <person name="Maul J.E."/>
        </authorList>
    </citation>
    <scope>NUCLEOTIDE SEQUENCE [LARGE SCALE GENOMIC DNA]</scope>
    <source>
        <strain evidence="1 2">EB037_T1</strain>
    </source>
</reference>
<dbReference type="Gene3D" id="3.40.50.150">
    <property type="entry name" value="Vaccinia Virus protein VP39"/>
    <property type="match status" value="1"/>
</dbReference>
<dbReference type="SUPFAM" id="SSF53335">
    <property type="entry name" value="S-adenosyl-L-methionine-dependent methyltransferases"/>
    <property type="match status" value="1"/>
</dbReference>
<dbReference type="EMBL" id="JAVCQK010000019">
    <property type="protein sequence ID" value="MFH7517968.1"/>
    <property type="molecule type" value="Genomic_DNA"/>
</dbReference>
<sequence length="260" mass="29524">MDNCLRKSVCSSLEAKISERFFPILKTLGAPDCVLNRVENEFFFRFAQSPQVALSHLREELHKTGLRDSWNEVLNNARSTYLARLIAPYVEGVTMDLLCGDGALAIELEKRTGQPTYLVERQKDVLNPWRPWFNRILPFGSADASLEGLDPDTIVLSTVLHHELFPRDLIRAAADKTQKKLVIIENCIDEVYDAEYQVFVDLFFNTCLNQTSLGSPGAHLREEEWTVIFYEFGFSRVDVVERSSQVPGIPLSHTVMVASK</sequence>
<organism evidence="1 2">
    <name type="scientific">Pseudomonas syringae pv. tagetis</name>
    <dbReference type="NCBI Taxonomy" id="129140"/>
    <lineage>
        <taxon>Bacteria</taxon>
        <taxon>Pseudomonadati</taxon>
        <taxon>Pseudomonadota</taxon>
        <taxon>Gammaproteobacteria</taxon>
        <taxon>Pseudomonadales</taxon>
        <taxon>Pseudomonadaceae</taxon>
        <taxon>Pseudomonas</taxon>
    </lineage>
</organism>
<dbReference type="Proteomes" id="UP001610657">
    <property type="component" value="Unassembled WGS sequence"/>
</dbReference>
<keyword evidence="2" id="KW-1185">Reference proteome</keyword>
<gene>
    <name evidence="1" type="ORF">RA271_22655</name>
</gene>
<dbReference type="InterPro" id="IPR029063">
    <property type="entry name" value="SAM-dependent_MTases_sf"/>
</dbReference>
<comment type="caution">
    <text evidence="1">The sequence shown here is derived from an EMBL/GenBank/DDBJ whole genome shotgun (WGS) entry which is preliminary data.</text>
</comment>
<protein>
    <recommendedName>
        <fullName evidence="3">Methyltransferase domain-containing protein</fullName>
    </recommendedName>
</protein>
<accession>A0ABW7NT25</accession>
<dbReference type="GeneID" id="96221142"/>
<dbReference type="RefSeq" id="WP_055006131.1">
    <property type="nucleotide sequence ID" value="NZ_CP092923.1"/>
</dbReference>
<evidence type="ECO:0000313" key="2">
    <source>
        <dbReference type="Proteomes" id="UP001610657"/>
    </source>
</evidence>
<name>A0ABW7NT25_9PSED</name>
<evidence type="ECO:0000313" key="1">
    <source>
        <dbReference type="EMBL" id="MFH7517968.1"/>
    </source>
</evidence>
<evidence type="ECO:0008006" key="3">
    <source>
        <dbReference type="Google" id="ProtNLM"/>
    </source>
</evidence>
<proteinExistence type="predicted"/>